<protein>
    <submittedName>
        <fullName evidence="1">Uncharacterized protein</fullName>
    </submittedName>
</protein>
<evidence type="ECO:0000313" key="1">
    <source>
        <dbReference type="EMBL" id="MBD8129338.1"/>
    </source>
</evidence>
<comment type="caution">
    <text evidence="1">The sequence shown here is derived from an EMBL/GenBank/DDBJ whole genome shotgun (WGS) entry which is preliminary data.</text>
</comment>
<accession>A0ACC5PVY2</accession>
<keyword evidence="2" id="KW-1185">Reference proteome</keyword>
<evidence type="ECO:0000313" key="2">
    <source>
        <dbReference type="Proteomes" id="UP000610459"/>
    </source>
</evidence>
<organism evidence="1 2">
    <name type="scientific">Enterobacter agglomerans</name>
    <name type="common">Erwinia herbicola</name>
    <name type="synonym">Pantoea agglomerans</name>
    <dbReference type="NCBI Taxonomy" id="549"/>
    <lineage>
        <taxon>Bacteria</taxon>
        <taxon>Pseudomonadati</taxon>
        <taxon>Pseudomonadota</taxon>
        <taxon>Gammaproteobacteria</taxon>
        <taxon>Enterobacterales</taxon>
        <taxon>Erwiniaceae</taxon>
        <taxon>Pantoea</taxon>
        <taxon>Pantoea agglomerans group</taxon>
    </lineage>
</organism>
<name>A0ACC5PVY2_ENTAG</name>
<sequence length="102" mass="11944">MGMFDTVEFRYQMPNGKTEHDYQTKDLDCRCDFYEISSGGRLMRQHENGEWVDTGFDGVLTMTASDGYHLHFVQGKLSWIEVYSLGDKRWSFEPERYLADLG</sequence>
<proteinExistence type="predicted"/>
<dbReference type="Proteomes" id="UP000610459">
    <property type="component" value="Unassembled WGS sequence"/>
</dbReference>
<gene>
    <name evidence="1" type="ORF">IFT41_24910</name>
</gene>
<dbReference type="EMBL" id="JACYNR010000070">
    <property type="protein sequence ID" value="MBD8129338.1"/>
    <property type="molecule type" value="Genomic_DNA"/>
</dbReference>
<reference evidence="1 2" key="1">
    <citation type="journal article" date="2020" name="FEMS Microbiol. Ecol.">
        <title>Temporal dynamics of bacterial communities during seed development and maturation.</title>
        <authorList>
            <person name="Chesneau G."/>
            <person name="Torres-Cortes G."/>
            <person name="Briand M."/>
            <person name="Darrasse A."/>
            <person name="Preveaux A."/>
            <person name="Marais C."/>
            <person name="Jacques M.A."/>
            <person name="Shade A."/>
            <person name="Barret M."/>
        </authorList>
    </citation>
    <scope>NUCLEOTIDE SEQUENCE [LARGE SCALE GENOMIC DNA]</scope>
    <source>
        <strain evidence="1 2">CFBP13709</strain>
    </source>
</reference>